<gene>
    <name evidence="1" type="ORF">PCOR1329_LOCUS35924</name>
</gene>
<dbReference type="Proteomes" id="UP001189429">
    <property type="component" value="Unassembled WGS sequence"/>
</dbReference>
<feature type="non-terminal residue" evidence="1">
    <location>
        <position position="273"/>
    </location>
</feature>
<keyword evidence="2" id="KW-1185">Reference proteome</keyword>
<feature type="non-terminal residue" evidence="1">
    <location>
        <position position="1"/>
    </location>
</feature>
<comment type="caution">
    <text evidence="1">The sequence shown here is derived from an EMBL/GenBank/DDBJ whole genome shotgun (WGS) entry which is preliminary data.</text>
</comment>
<organism evidence="1 2">
    <name type="scientific">Prorocentrum cordatum</name>
    <dbReference type="NCBI Taxonomy" id="2364126"/>
    <lineage>
        <taxon>Eukaryota</taxon>
        <taxon>Sar</taxon>
        <taxon>Alveolata</taxon>
        <taxon>Dinophyceae</taxon>
        <taxon>Prorocentrales</taxon>
        <taxon>Prorocentraceae</taxon>
        <taxon>Prorocentrum</taxon>
    </lineage>
</organism>
<proteinExistence type="predicted"/>
<sequence length="273" mass="30045">IKKQPPKTHKEIRDTKSLKSHSIAEHFCTRFSEGAQDLLRRDAEQQVDSMAETVRAAMEAAAESALPVRSVIAKRPWIRTATLDLIEQRNTARAEGQFALEASLNKQIKSAAKRDRAEWLEKDLAENGWSAIKHLRRGKSHQQQGRLQGMDGNLVDSSDRAEAMATYFQDVQWKRIPGAGEGVPSEPRLGPVIDSPTGEFSQKELKKAALNSLLSRAVPYGLLPNWEKTVVLRIGNPAPILDPSGQPIPGVEQHVYFGGLLTTSGSARGAVSR</sequence>
<reference evidence="1" key="1">
    <citation type="submission" date="2023-10" db="EMBL/GenBank/DDBJ databases">
        <authorList>
            <person name="Chen Y."/>
            <person name="Shah S."/>
            <person name="Dougan E. K."/>
            <person name="Thang M."/>
            <person name="Chan C."/>
        </authorList>
    </citation>
    <scope>NUCLEOTIDE SEQUENCE [LARGE SCALE GENOMIC DNA]</scope>
</reference>
<accession>A0ABN9T665</accession>
<evidence type="ECO:0000313" key="2">
    <source>
        <dbReference type="Proteomes" id="UP001189429"/>
    </source>
</evidence>
<protein>
    <submittedName>
        <fullName evidence="1">Uncharacterized protein</fullName>
    </submittedName>
</protein>
<name>A0ABN9T665_9DINO</name>
<evidence type="ECO:0000313" key="1">
    <source>
        <dbReference type="EMBL" id="CAK0840492.1"/>
    </source>
</evidence>
<dbReference type="EMBL" id="CAUYUJ010014383">
    <property type="protein sequence ID" value="CAK0840492.1"/>
    <property type="molecule type" value="Genomic_DNA"/>
</dbReference>